<evidence type="ECO:0000313" key="3">
    <source>
        <dbReference type="Proteomes" id="UP000625711"/>
    </source>
</evidence>
<feature type="region of interest" description="Disordered" evidence="1">
    <location>
        <begin position="18"/>
        <end position="54"/>
    </location>
</feature>
<sequence>MIFLWCLTNNRDSCGNTTFSARKNKCPSPITGSDPRGATPLTRHPSIRRKDPASFVDQARDRRTLEPQRFARIAGRQTKDIPVRSLKPYGQGRIQEAVRGNSVAISSNINKPDDRSKKTHLF</sequence>
<reference evidence="2" key="1">
    <citation type="submission" date="2020-08" db="EMBL/GenBank/DDBJ databases">
        <title>Genome sequencing and assembly of the red palm weevil Rhynchophorus ferrugineus.</title>
        <authorList>
            <person name="Dias G.B."/>
            <person name="Bergman C.M."/>
            <person name="Manee M."/>
        </authorList>
    </citation>
    <scope>NUCLEOTIDE SEQUENCE</scope>
    <source>
        <strain evidence="2">AA-2017</strain>
        <tissue evidence="2">Whole larva</tissue>
    </source>
</reference>
<dbReference type="AlphaFoldDB" id="A0A834HLK1"/>
<dbReference type="EMBL" id="JAACXV010017213">
    <property type="protein sequence ID" value="KAF7264392.1"/>
    <property type="molecule type" value="Genomic_DNA"/>
</dbReference>
<protein>
    <submittedName>
        <fullName evidence="2">Uncharacterized protein</fullName>
    </submittedName>
</protein>
<evidence type="ECO:0000313" key="2">
    <source>
        <dbReference type="EMBL" id="KAF7264392.1"/>
    </source>
</evidence>
<accession>A0A834HLK1</accession>
<proteinExistence type="predicted"/>
<gene>
    <name evidence="2" type="ORF">GWI33_023320</name>
</gene>
<organism evidence="2 3">
    <name type="scientific">Rhynchophorus ferrugineus</name>
    <name type="common">Red palm weevil</name>
    <name type="synonym">Curculio ferrugineus</name>
    <dbReference type="NCBI Taxonomy" id="354439"/>
    <lineage>
        <taxon>Eukaryota</taxon>
        <taxon>Metazoa</taxon>
        <taxon>Ecdysozoa</taxon>
        <taxon>Arthropoda</taxon>
        <taxon>Hexapoda</taxon>
        <taxon>Insecta</taxon>
        <taxon>Pterygota</taxon>
        <taxon>Neoptera</taxon>
        <taxon>Endopterygota</taxon>
        <taxon>Coleoptera</taxon>
        <taxon>Polyphaga</taxon>
        <taxon>Cucujiformia</taxon>
        <taxon>Curculionidae</taxon>
        <taxon>Dryophthorinae</taxon>
        <taxon>Rhynchophorus</taxon>
    </lineage>
</organism>
<name>A0A834HLK1_RHYFE</name>
<comment type="caution">
    <text evidence="2">The sequence shown here is derived from an EMBL/GenBank/DDBJ whole genome shotgun (WGS) entry which is preliminary data.</text>
</comment>
<dbReference type="Proteomes" id="UP000625711">
    <property type="component" value="Unassembled WGS sequence"/>
</dbReference>
<evidence type="ECO:0000256" key="1">
    <source>
        <dbReference type="SAM" id="MobiDB-lite"/>
    </source>
</evidence>
<keyword evidence="3" id="KW-1185">Reference proteome</keyword>